<evidence type="ECO:0000259" key="4">
    <source>
        <dbReference type="Pfam" id="PF00535"/>
    </source>
</evidence>
<feature type="domain" description="Glycosyltransferase 2-like" evidence="4">
    <location>
        <begin position="5"/>
        <end position="123"/>
    </location>
</feature>
<evidence type="ECO:0000313" key="5">
    <source>
        <dbReference type="EMBL" id="HIX03130.1"/>
    </source>
</evidence>
<protein>
    <submittedName>
        <fullName evidence="5">Glycosyltransferase family 2 protein</fullName>
    </submittedName>
</protein>
<reference evidence="5" key="2">
    <citation type="submission" date="2021-04" db="EMBL/GenBank/DDBJ databases">
        <authorList>
            <person name="Gilroy R."/>
        </authorList>
    </citation>
    <scope>NUCLEOTIDE SEQUENCE</scope>
    <source>
        <strain evidence="5">23274</strain>
    </source>
</reference>
<name>A0A9D2ABS8_9BACT</name>
<comment type="caution">
    <text evidence="5">The sequence shown here is derived from an EMBL/GenBank/DDBJ whole genome shotgun (WGS) entry which is preliminary data.</text>
</comment>
<dbReference type="EMBL" id="DXFT01000066">
    <property type="protein sequence ID" value="HIX03130.1"/>
    <property type="molecule type" value="Genomic_DNA"/>
</dbReference>
<comment type="similarity">
    <text evidence="1">Belongs to the glycosyltransferase 2 family.</text>
</comment>
<evidence type="ECO:0000256" key="3">
    <source>
        <dbReference type="ARBA" id="ARBA00022679"/>
    </source>
</evidence>
<keyword evidence="2" id="KW-0328">Glycosyltransferase</keyword>
<dbReference type="CDD" id="cd04186">
    <property type="entry name" value="GT_2_like_c"/>
    <property type="match status" value="1"/>
</dbReference>
<evidence type="ECO:0000313" key="6">
    <source>
        <dbReference type="Proteomes" id="UP000824202"/>
    </source>
</evidence>
<dbReference type="Proteomes" id="UP000824202">
    <property type="component" value="Unassembled WGS sequence"/>
</dbReference>
<dbReference type="Pfam" id="PF00535">
    <property type="entry name" value="Glycos_transf_2"/>
    <property type="match status" value="1"/>
</dbReference>
<dbReference type="Gene3D" id="3.90.550.10">
    <property type="entry name" value="Spore Coat Polysaccharide Biosynthesis Protein SpsA, Chain A"/>
    <property type="match status" value="1"/>
</dbReference>
<accession>A0A9D2ABS8</accession>
<keyword evidence="3" id="KW-0808">Transferase</keyword>
<dbReference type="PANTHER" id="PTHR43179">
    <property type="entry name" value="RHAMNOSYLTRANSFERASE WBBL"/>
    <property type="match status" value="1"/>
</dbReference>
<evidence type="ECO:0000256" key="1">
    <source>
        <dbReference type="ARBA" id="ARBA00006739"/>
    </source>
</evidence>
<sequence length="298" mass="34298">MKAAVIILNWNGEKLLQDFLPSVIKNTNPALGKVVVADNASTDHSLEVMRAQFPEVEVVVLDKNYGFAGGYNRVIAGREEDVVVLLNSDVEVAEGWLEPLLEALEREERLVAVQPKIKSYRDKDYFEYAGACGGFLDYLGFPFCRGRILNDVEKDEGQYDDEREVFWCSGAALCIRRRAYLDAGGLDERFFAHMEEIDLCWRLRNQGAVLKVCPRSVVYHLGGGSLPMNHPRKLFLNYRNNWLMLYKNLSPKAWRRIIWRRRLLDLAALGMFLLKGEMRNVSAIVEACREFRSMKKYY</sequence>
<proteinExistence type="inferred from homology"/>
<dbReference type="PANTHER" id="PTHR43179:SF12">
    <property type="entry name" value="GALACTOFURANOSYLTRANSFERASE GLFT2"/>
    <property type="match status" value="1"/>
</dbReference>
<dbReference type="AlphaFoldDB" id="A0A9D2ABS8"/>
<gene>
    <name evidence="5" type="ORF">H9863_03315</name>
</gene>
<dbReference type="InterPro" id="IPR029044">
    <property type="entry name" value="Nucleotide-diphossugar_trans"/>
</dbReference>
<evidence type="ECO:0000256" key="2">
    <source>
        <dbReference type="ARBA" id="ARBA00022676"/>
    </source>
</evidence>
<dbReference type="SUPFAM" id="SSF53448">
    <property type="entry name" value="Nucleotide-diphospho-sugar transferases"/>
    <property type="match status" value="1"/>
</dbReference>
<dbReference type="InterPro" id="IPR001173">
    <property type="entry name" value="Glyco_trans_2-like"/>
</dbReference>
<reference evidence="5" key="1">
    <citation type="journal article" date="2021" name="PeerJ">
        <title>Extensive microbial diversity within the chicken gut microbiome revealed by metagenomics and culture.</title>
        <authorList>
            <person name="Gilroy R."/>
            <person name="Ravi A."/>
            <person name="Getino M."/>
            <person name="Pursley I."/>
            <person name="Horton D.L."/>
            <person name="Alikhan N.F."/>
            <person name="Baker D."/>
            <person name="Gharbi K."/>
            <person name="Hall N."/>
            <person name="Watson M."/>
            <person name="Adriaenssens E.M."/>
            <person name="Foster-Nyarko E."/>
            <person name="Jarju S."/>
            <person name="Secka A."/>
            <person name="Antonio M."/>
            <person name="Oren A."/>
            <person name="Chaudhuri R.R."/>
            <person name="La Ragione R."/>
            <person name="Hildebrand F."/>
            <person name="Pallen M.J."/>
        </authorList>
    </citation>
    <scope>NUCLEOTIDE SEQUENCE</scope>
    <source>
        <strain evidence="5">23274</strain>
    </source>
</reference>
<organism evidence="5 6">
    <name type="scientific">Candidatus Odoribacter faecigallinarum</name>
    <dbReference type="NCBI Taxonomy" id="2838706"/>
    <lineage>
        <taxon>Bacteria</taxon>
        <taxon>Pseudomonadati</taxon>
        <taxon>Bacteroidota</taxon>
        <taxon>Bacteroidia</taxon>
        <taxon>Bacteroidales</taxon>
        <taxon>Odoribacteraceae</taxon>
        <taxon>Odoribacter</taxon>
    </lineage>
</organism>
<dbReference type="GO" id="GO:0016757">
    <property type="term" value="F:glycosyltransferase activity"/>
    <property type="evidence" value="ECO:0007669"/>
    <property type="project" value="UniProtKB-KW"/>
</dbReference>
<feature type="non-terminal residue" evidence="5">
    <location>
        <position position="298"/>
    </location>
</feature>